<dbReference type="OrthoDB" id="1349564at2"/>
<name>A2A0F7_MICM2</name>
<evidence type="ECO:0000313" key="2">
    <source>
        <dbReference type="Proteomes" id="UP000004095"/>
    </source>
</evidence>
<keyword evidence="2" id="KW-1185">Reference proteome</keyword>
<reference evidence="1 2" key="1">
    <citation type="submission" date="2007-01" db="EMBL/GenBank/DDBJ databases">
        <authorList>
            <person name="Haygood M."/>
            <person name="Podell S."/>
            <person name="Anderson C."/>
            <person name="Hopkinson B."/>
            <person name="Roe K."/>
            <person name="Barbeau K."/>
            <person name="Gaasterland T."/>
            <person name="Ferriera S."/>
            <person name="Johnson J."/>
            <person name="Kravitz S."/>
            <person name="Beeson K."/>
            <person name="Sutton G."/>
            <person name="Rogers Y.-H."/>
            <person name="Friedman R."/>
            <person name="Frazier M."/>
            <person name="Venter J.C."/>
        </authorList>
    </citation>
    <scope>NUCLEOTIDE SEQUENCE [LARGE SCALE GENOMIC DNA]</scope>
    <source>
        <strain evidence="1 2">ATCC 23134</strain>
    </source>
</reference>
<evidence type="ECO:0008006" key="3">
    <source>
        <dbReference type="Google" id="ProtNLM"/>
    </source>
</evidence>
<dbReference type="EMBL" id="AAWS01000101">
    <property type="protein sequence ID" value="EAY23884.1"/>
    <property type="molecule type" value="Genomic_DNA"/>
</dbReference>
<organism evidence="1 2">
    <name type="scientific">Microscilla marina ATCC 23134</name>
    <dbReference type="NCBI Taxonomy" id="313606"/>
    <lineage>
        <taxon>Bacteria</taxon>
        <taxon>Pseudomonadati</taxon>
        <taxon>Bacteroidota</taxon>
        <taxon>Cytophagia</taxon>
        <taxon>Cytophagales</taxon>
        <taxon>Microscillaceae</taxon>
        <taxon>Microscilla</taxon>
    </lineage>
</organism>
<comment type="caution">
    <text evidence="1">The sequence shown here is derived from an EMBL/GenBank/DDBJ whole genome shotgun (WGS) entry which is preliminary data.</text>
</comment>
<dbReference type="eggNOG" id="ENOG5033JAS">
    <property type="taxonomic scope" value="Bacteria"/>
</dbReference>
<dbReference type="RefSeq" id="WP_002706023.1">
    <property type="nucleotide sequence ID" value="NZ_AAWS01000101.1"/>
</dbReference>
<dbReference type="Proteomes" id="UP000004095">
    <property type="component" value="Unassembled WGS sequence"/>
</dbReference>
<dbReference type="AlphaFoldDB" id="A2A0F7"/>
<accession>A2A0F7</accession>
<evidence type="ECO:0000313" key="1">
    <source>
        <dbReference type="EMBL" id="EAY23884.1"/>
    </source>
</evidence>
<proteinExistence type="predicted"/>
<protein>
    <recommendedName>
        <fullName evidence="3">Preprotein translocase subunit SecB</fullName>
    </recommendedName>
</protein>
<gene>
    <name evidence="1" type="ORF">M23134_00944</name>
</gene>
<sequence>MERAAIQPDKIQVSRVTVFKSNIEASTSFLNGRATPVSHKFSFSQETGLDLEQSLIGIRLYVLLDGQDENDELLELKGRFGIEFEFEVENLRDFVEVKNSGEIILDAVFAATIMGIAYSTARGIVFQKTEGTILSGVILPILDPASLLKKDTKV</sequence>